<dbReference type="Proteomes" id="UP000581688">
    <property type="component" value="Unassembled WGS sequence"/>
</dbReference>
<feature type="compositionally biased region" description="Basic and acidic residues" evidence="1">
    <location>
        <begin position="1"/>
        <end position="28"/>
    </location>
</feature>
<dbReference type="AlphaFoldDB" id="A0A841Q411"/>
<comment type="caution">
    <text evidence="2">The sequence shown here is derived from an EMBL/GenBank/DDBJ whole genome shotgun (WGS) entry which is preliminary data.</text>
</comment>
<accession>A0A841Q411</accession>
<gene>
    <name evidence="2" type="ORF">HNQ94_001573</name>
</gene>
<organism evidence="2 3">
    <name type="scientific">Salirhabdus euzebyi</name>
    <dbReference type="NCBI Taxonomy" id="394506"/>
    <lineage>
        <taxon>Bacteria</taxon>
        <taxon>Bacillati</taxon>
        <taxon>Bacillota</taxon>
        <taxon>Bacilli</taxon>
        <taxon>Bacillales</taxon>
        <taxon>Bacillaceae</taxon>
        <taxon>Salirhabdus</taxon>
    </lineage>
</organism>
<sequence length="129" mass="14994">MNNDYTRADRENPKNKNKDDKEETDKKNSFAPYSPVFTFNEFKVGTLENASAINFGNNYPTNFKGYKKHNQGLGTIDGNNNDIHDLKSQMNLKYLMDMILEDEGELPDWVIEMIEKHNNQENDHESDES</sequence>
<keyword evidence="3" id="KW-1185">Reference proteome</keyword>
<dbReference type="RefSeq" id="WP_174495760.1">
    <property type="nucleotide sequence ID" value="NZ_CADDWK010000004.1"/>
</dbReference>
<evidence type="ECO:0000313" key="3">
    <source>
        <dbReference type="Proteomes" id="UP000581688"/>
    </source>
</evidence>
<protein>
    <submittedName>
        <fullName evidence="2">Uncharacterized protein</fullName>
    </submittedName>
</protein>
<reference evidence="2 3" key="1">
    <citation type="submission" date="2020-08" db="EMBL/GenBank/DDBJ databases">
        <title>Genomic Encyclopedia of Type Strains, Phase IV (KMG-IV): sequencing the most valuable type-strain genomes for metagenomic binning, comparative biology and taxonomic classification.</title>
        <authorList>
            <person name="Goeker M."/>
        </authorList>
    </citation>
    <scope>NUCLEOTIDE SEQUENCE [LARGE SCALE GENOMIC DNA]</scope>
    <source>
        <strain evidence="2 3">DSM 19612</strain>
    </source>
</reference>
<dbReference type="EMBL" id="JACHGH010000004">
    <property type="protein sequence ID" value="MBB6453125.1"/>
    <property type="molecule type" value="Genomic_DNA"/>
</dbReference>
<name>A0A841Q411_9BACI</name>
<proteinExistence type="predicted"/>
<evidence type="ECO:0000256" key="1">
    <source>
        <dbReference type="SAM" id="MobiDB-lite"/>
    </source>
</evidence>
<feature type="region of interest" description="Disordered" evidence="1">
    <location>
        <begin position="1"/>
        <end position="32"/>
    </location>
</feature>
<evidence type="ECO:0000313" key="2">
    <source>
        <dbReference type="EMBL" id="MBB6453125.1"/>
    </source>
</evidence>